<sequence>MGSLAEVVEDCFGVLQLYSDGSIYRANVSDIDFGEFNNNKSSQEIVGEDCIVEWEDCLFDEKNQLNLRVYKPSYKNSMSKKLPILYYIHGGGFCLGSRTWPNCHNCCLRLSSQLQALVIAPDYRLAPEHKLPAAIEDGLNAVKWLQLQAKQREKGNPRKDHNQNDQNTCMKLLEDGVDIEKVFIMGDSSGGNIAHHLAVRLGPGSPELSPVRVCGYVLLAPFFGGSLRTISEANGPSEPVLTLDSLDRFWRLSLPKGEDRDHPIANPFGPSSPNLELVYLDPMLVIVGGKEIMKDRVEDYAKRLKELGKDITYVEFEGQHHGFLTHNPCSPVSNQLSQLIKRFIFAGK</sequence>
<dbReference type="KEGG" id="cqi:110688848"/>
<dbReference type="GO" id="GO:0016787">
    <property type="term" value="F:hydrolase activity"/>
    <property type="evidence" value="ECO:0007669"/>
    <property type="project" value="InterPro"/>
</dbReference>
<dbReference type="RefSeq" id="XP_021721299.1">
    <property type="nucleotide sequence ID" value="XM_021865607.1"/>
</dbReference>
<dbReference type="Gene3D" id="3.40.50.1820">
    <property type="entry name" value="alpha/beta hydrolase"/>
    <property type="match status" value="1"/>
</dbReference>
<dbReference type="PANTHER" id="PTHR23024:SF406">
    <property type="entry name" value="CARBOXYLESTERASE 15-RELATED"/>
    <property type="match status" value="1"/>
</dbReference>
<protein>
    <recommendedName>
        <fullName evidence="2">Alpha/beta hydrolase fold-3 domain-containing protein</fullName>
    </recommendedName>
</protein>
<dbReference type="Proteomes" id="UP000596660">
    <property type="component" value="Unplaced"/>
</dbReference>
<organism evidence="3 4">
    <name type="scientific">Chenopodium quinoa</name>
    <name type="common">Quinoa</name>
    <dbReference type="NCBI Taxonomy" id="63459"/>
    <lineage>
        <taxon>Eukaryota</taxon>
        <taxon>Viridiplantae</taxon>
        <taxon>Streptophyta</taxon>
        <taxon>Embryophyta</taxon>
        <taxon>Tracheophyta</taxon>
        <taxon>Spermatophyta</taxon>
        <taxon>Magnoliopsida</taxon>
        <taxon>eudicotyledons</taxon>
        <taxon>Gunneridae</taxon>
        <taxon>Pentapetalae</taxon>
        <taxon>Caryophyllales</taxon>
        <taxon>Chenopodiaceae</taxon>
        <taxon>Chenopodioideae</taxon>
        <taxon>Atripliceae</taxon>
        <taxon>Chenopodium</taxon>
    </lineage>
</organism>
<dbReference type="Pfam" id="PF07859">
    <property type="entry name" value="Abhydrolase_3"/>
    <property type="match status" value="1"/>
</dbReference>
<dbReference type="SUPFAM" id="SSF53474">
    <property type="entry name" value="alpha/beta-Hydrolases"/>
    <property type="match status" value="1"/>
</dbReference>
<evidence type="ECO:0000259" key="2">
    <source>
        <dbReference type="Pfam" id="PF07859"/>
    </source>
</evidence>
<reference evidence="3" key="1">
    <citation type="journal article" date="2017" name="Nature">
        <title>The genome of Chenopodium quinoa.</title>
        <authorList>
            <person name="Jarvis D.E."/>
            <person name="Ho Y.S."/>
            <person name="Lightfoot D.J."/>
            <person name="Schmoeckel S.M."/>
            <person name="Li B."/>
            <person name="Borm T.J.A."/>
            <person name="Ohyanagi H."/>
            <person name="Mineta K."/>
            <person name="Michell C.T."/>
            <person name="Saber N."/>
            <person name="Kharbatia N.M."/>
            <person name="Rupper R.R."/>
            <person name="Sharp A.R."/>
            <person name="Dally N."/>
            <person name="Boughton B.A."/>
            <person name="Woo Y.H."/>
            <person name="Gao G."/>
            <person name="Schijlen E.G.W.M."/>
            <person name="Guo X."/>
            <person name="Momin A.A."/>
            <person name="Negrao S."/>
            <person name="Al-Babili S."/>
            <person name="Gehring C."/>
            <person name="Roessner U."/>
            <person name="Jung C."/>
            <person name="Murphy K."/>
            <person name="Arold S.T."/>
            <person name="Gojobori T."/>
            <person name="van der Linden C.G."/>
            <person name="van Loo E.N."/>
            <person name="Jellen E.N."/>
            <person name="Maughan P.J."/>
            <person name="Tester M."/>
        </authorList>
    </citation>
    <scope>NUCLEOTIDE SEQUENCE [LARGE SCALE GENOMIC DNA]</scope>
    <source>
        <strain evidence="3">cv. PI 614886</strain>
    </source>
</reference>
<evidence type="ECO:0000256" key="1">
    <source>
        <dbReference type="ARBA" id="ARBA00010515"/>
    </source>
</evidence>
<dbReference type="OrthoDB" id="408631at2759"/>
<dbReference type="InterPro" id="IPR050466">
    <property type="entry name" value="Carboxylest/Gibb_receptor"/>
</dbReference>
<dbReference type="GeneID" id="110688848"/>
<evidence type="ECO:0000313" key="4">
    <source>
        <dbReference type="Proteomes" id="UP000596660"/>
    </source>
</evidence>
<accession>A0A803MWD9</accession>
<dbReference type="AlphaFoldDB" id="A0A803MWD9"/>
<feature type="domain" description="Alpha/beta hydrolase fold-3" evidence="2">
    <location>
        <begin position="86"/>
        <end position="324"/>
    </location>
</feature>
<dbReference type="PANTHER" id="PTHR23024">
    <property type="entry name" value="ARYLACETAMIDE DEACETYLASE"/>
    <property type="match status" value="1"/>
</dbReference>
<keyword evidence="4" id="KW-1185">Reference proteome</keyword>
<dbReference type="InterPro" id="IPR013094">
    <property type="entry name" value="AB_hydrolase_3"/>
</dbReference>
<dbReference type="Gramene" id="AUR62036304-RA">
    <property type="protein sequence ID" value="AUR62036304-RA:cds"/>
    <property type="gene ID" value="AUR62036304"/>
</dbReference>
<proteinExistence type="inferred from homology"/>
<dbReference type="SMR" id="A0A803MWD9"/>
<name>A0A803MWD9_CHEQI</name>
<reference evidence="3" key="2">
    <citation type="submission" date="2021-03" db="UniProtKB">
        <authorList>
            <consortium name="EnsemblPlants"/>
        </authorList>
    </citation>
    <scope>IDENTIFICATION</scope>
</reference>
<dbReference type="InterPro" id="IPR029058">
    <property type="entry name" value="AB_hydrolase_fold"/>
</dbReference>
<comment type="similarity">
    <text evidence="1">Belongs to the 'GDXG' lipolytic enzyme family.</text>
</comment>
<evidence type="ECO:0000313" key="3">
    <source>
        <dbReference type="EnsemblPlants" id="AUR62036304-RA:cds"/>
    </source>
</evidence>
<gene>
    <name evidence="3" type="primary">LOC110688848</name>
</gene>
<dbReference type="EnsemblPlants" id="AUR62036304-RA">
    <property type="protein sequence ID" value="AUR62036304-RA:cds"/>
    <property type="gene ID" value="AUR62036304"/>
</dbReference>
<dbReference type="OMA" id="FFIVEPW"/>